<keyword evidence="2" id="KW-1185">Reference proteome</keyword>
<accession>A0A9J7DYC7</accession>
<dbReference type="Pfam" id="PF15813">
    <property type="entry name" value="DUF4708"/>
    <property type="match status" value="2"/>
</dbReference>
<dbReference type="PANTHER" id="PTHR28495">
    <property type="entry name" value="HYPOTHETICAL PROTEIN LOC100359752"/>
    <property type="match status" value="1"/>
</dbReference>
<protein>
    <submittedName>
        <fullName evidence="3">Uncharacterized protein C18orf63-like</fullName>
    </submittedName>
</protein>
<dbReference type="GeneID" id="111352576"/>
<organism evidence="2 3">
    <name type="scientific">Spodoptera litura</name>
    <name type="common">Asian cotton leafworm</name>
    <dbReference type="NCBI Taxonomy" id="69820"/>
    <lineage>
        <taxon>Eukaryota</taxon>
        <taxon>Metazoa</taxon>
        <taxon>Ecdysozoa</taxon>
        <taxon>Arthropoda</taxon>
        <taxon>Hexapoda</taxon>
        <taxon>Insecta</taxon>
        <taxon>Pterygota</taxon>
        <taxon>Neoptera</taxon>
        <taxon>Endopterygota</taxon>
        <taxon>Lepidoptera</taxon>
        <taxon>Glossata</taxon>
        <taxon>Ditrysia</taxon>
        <taxon>Noctuoidea</taxon>
        <taxon>Noctuidae</taxon>
        <taxon>Amphipyrinae</taxon>
        <taxon>Spodoptera</taxon>
    </lineage>
</organism>
<reference evidence="3" key="1">
    <citation type="submission" date="2025-08" db="UniProtKB">
        <authorList>
            <consortium name="RefSeq"/>
        </authorList>
    </citation>
    <scope>IDENTIFICATION</scope>
    <source>
        <strain evidence="3">Ishihara</strain>
        <tissue evidence="3">Whole body</tissue>
    </source>
</reference>
<dbReference type="OrthoDB" id="6285995at2759"/>
<feature type="domain" description="DUF4708" evidence="1">
    <location>
        <begin position="46"/>
        <end position="203"/>
    </location>
</feature>
<proteinExistence type="predicted"/>
<sequence>MNLCPIIFHLKLAPFFRITNYNSKLLLYTNITNVKVLLLLKMRINIVNPDLNKLGYITAIANISDKHDRSAPSDFHWKILKCRMIIFSSSSILACPDKKDVKQVHIIFNKTGDDYDRLNSLFVKFSLMQDGGIKEVTPEIYQKCFHYTMTARIAPAWNTMEEIYLINNRDFLTTKGPQEGIKYNISVNQNFTILEINAVKINLMISEDEFSPGEWIRVLPSLNKAMVEDSCKDFSQVPVSKFKSYKDIRRHWKNIHGYRLPEEESSYYSIQFWRGEPLLYPKLCVIRNFPIVTPTPKPLERIIISRFLNCLNSKISNILGTPLTIQIQEMQQLDNNSMIPNDTLSETQAVSLCTPTQCSRISK</sequence>
<evidence type="ECO:0000259" key="1">
    <source>
        <dbReference type="Pfam" id="PF15813"/>
    </source>
</evidence>
<name>A0A9J7DYC7_SPOLT</name>
<dbReference type="RefSeq" id="XP_022820915.1">
    <property type="nucleotide sequence ID" value="XM_022965147.1"/>
</dbReference>
<dbReference type="AlphaFoldDB" id="A0A9J7DYC7"/>
<evidence type="ECO:0000313" key="3">
    <source>
        <dbReference type="RefSeq" id="XP_022820915.1"/>
    </source>
</evidence>
<gene>
    <name evidence="3" type="primary">LOC111352576</name>
</gene>
<dbReference type="Proteomes" id="UP000301870">
    <property type="component" value="Chromosome 15"/>
</dbReference>
<dbReference type="InterPro" id="IPR031643">
    <property type="entry name" value="DUF4708"/>
</dbReference>
<feature type="domain" description="DUF4708" evidence="1">
    <location>
        <begin position="213"/>
        <end position="291"/>
    </location>
</feature>
<dbReference type="KEGG" id="sliu:111352576"/>
<evidence type="ECO:0000313" key="2">
    <source>
        <dbReference type="Proteomes" id="UP000301870"/>
    </source>
</evidence>
<dbReference type="PANTHER" id="PTHR28495:SF1">
    <property type="entry name" value="GENE, 17266-RELATED"/>
    <property type="match status" value="1"/>
</dbReference>